<dbReference type="InterPro" id="IPR000073">
    <property type="entry name" value="AB_hydrolase_1"/>
</dbReference>
<keyword evidence="5" id="KW-1185">Reference proteome</keyword>
<dbReference type="Gene3D" id="3.40.50.1820">
    <property type="entry name" value="alpha/beta hydrolase"/>
    <property type="match status" value="1"/>
</dbReference>
<keyword evidence="1" id="KW-0442">Lipid degradation</keyword>
<dbReference type="AlphaFoldDB" id="A0A226D263"/>
<name>A0A226D263_FOLCA</name>
<evidence type="ECO:0000259" key="3">
    <source>
        <dbReference type="Pfam" id="PF00561"/>
    </source>
</evidence>
<accession>A0A226D263</accession>
<keyword evidence="2" id="KW-0443">Lipid metabolism</keyword>
<organism evidence="4 5">
    <name type="scientific">Folsomia candida</name>
    <name type="common">Springtail</name>
    <dbReference type="NCBI Taxonomy" id="158441"/>
    <lineage>
        <taxon>Eukaryota</taxon>
        <taxon>Metazoa</taxon>
        <taxon>Ecdysozoa</taxon>
        <taxon>Arthropoda</taxon>
        <taxon>Hexapoda</taxon>
        <taxon>Collembola</taxon>
        <taxon>Entomobryomorpha</taxon>
        <taxon>Isotomoidea</taxon>
        <taxon>Isotomidae</taxon>
        <taxon>Proisotominae</taxon>
        <taxon>Folsomia</taxon>
    </lineage>
</organism>
<dbReference type="SUPFAM" id="SSF53474">
    <property type="entry name" value="alpha/beta-Hydrolases"/>
    <property type="match status" value="1"/>
</dbReference>
<reference evidence="4 5" key="1">
    <citation type="submission" date="2015-12" db="EMBL/GenBank/DDBJ databases">
        <title>The genome of Folsomia candida.</title>
        <authorList>
            <person name="Faddeeva A."/>
            <person name="Derks M.F."/>
            <person name="Anvar Y."/>
            <person name="Smit S."/>
            <person name="Van Straalen N."/>
            <person name="Roelofs D."/>
        </authorList>
    </citation>
    <scope>NUCLEOTIDE SEQUENCE [LARGE SCALE GENOMIC DNA]</scope>
    <source>
        <strain evidence="4 5">VU population</strain>
        <tissue evidence="4">Whole body</tissue>
    </source>
</reference>
<evidence type="ECO:0000313" key="4">
    <source>
        <dbReference type="EMBL" id="OXA39150.1"/>
    </source>
</evidence>
<dbReference type="PANTHER" id="PTHR11005">
    <property type="entry name" value="LYSOSOMAL ACID LIPASE-RELATED"/>
    <property type="match status" value="1"/>
</dbReference>
<feature type="domain" description="AB hydrolase-1" evidence="3">
    <location>
        <begin position="2"/>
        <end position="270"/>
    </location>
</feature>
<sequence>MLADAGFDVFIANCRGNKYSQGHADATVTTDNVKYWEFSFHEMGVYDNPAIIEMVTNVTGVRRMYYVGHSMGGTSLAIMLSERPEYNERISTAFLLAPALYLGSTLKYLQPFFKSVNYYQYSFNKFVHGKLDAYKSLKQAVGRRPEEVCLREEGACETIEPNGDSVIISSAHFSGFCGNLLFLGGGYDAPQTNYTTFTQALGTFPETTSTKTLTHFFQFIKSNTFCQFNYGFSWINRLKYGKDTSPCYNLDRISAPLVVYWGQNDFFIKWTS</sequence>
<dbReference type="InterPro" id="IPR029058">
    <property type="entry name" value="AB_hydrolase_fold"/>
</dbReference>
<dbReference type="EMBL" id="LNIX01000041">
    <property type="protein sequence ID" value="OXA39150.1"/>
    <property type="molecule type" value="Genomic_DNA"/>
</dbReference>
<evidence type="ECO:0000256" key="2">
    <source>
        <dbReference type="ARBA" id="ARBA00023098"/>
    </source>
</evidence>
<comment type="caution">
    <text evidence="4">The sequence shown here is derived from an EMBL/GenBank/DDBJ whole genome shotgun (WGS) entry which is preliminary data.</text>
</comment>
<dbReference type="Proteomes" id="UP000198287">
    <property type="component" value="Unassembled WGS sequence"/>
</dbReference>
<dbReference type="OrthoDB" id="6478351at2759"/>
<protein>
    <submittedName>
        <fullName evidence="4">Lipase 3</fullName>
    </submittedName>
</protein>
<evidence type="ECO:0000256" key="1">
    <source>
        <dbReference type="ARBA" id="ARBA00022963"/>
    </source>
</evidence>
<gene>
    <name evidence="4" type="ORF">Fcan01_26158</name>
</gene>
<evidence type="ECO:0000313" key="5">
    <source>
        <dbReference type="Proteomes" id="UP000198287"/>
    </source>
</evidence>
<dbReference type="GO" id="GO:0016042">
    <property type="term" value="P:lipid catabolic process"/>
    <property type="evidence" value="ECO:0007669"/>
    <property type="project" value="UniProtKB-KW"/>
</dbReference>
<dbReference type="Pfam" id="PF00561">
    <property type="entry name" value="Abhydrolase_1"/>
    <property type="match status" value="1"/>
</dbReference>
<proteinExistence type="predicted"/>